<dbReference type="Proteomes" id="UP000092544">
    <property type="component" value="Unassembled WGS sequence"/>
</dbReference>
<dbReference type="InterPro" id="IPR036390">
    <property type="entry name" value="WH_DNA-bd_sf"/>
</dbReference>
<dbReference type="OrthoDB" id="9807558at2"/>
<keyword evidence="1" id="KW-0805">Transcription regulation</keyword>
<dbReference type="GO" id="GO:0003677">
    <property type="term" value="F:DNA binding"/>
    <property type="evidence" value="ECO:0007669"/>
    <property type="project" value="UniProtKB-KW"/>
</dbReference>
<dbReference type="InterPro" id="IPR036388">
    <property type="entry name" value="WH-like_DNA-bd_sf"/>
</dbReference>
<keyword evidence="7" id="KW-1185">Reference proteome</keyword>
<dbReference type="EMBL" id="FLOB01000009">
    <property type="protein sequence ID" value="SBS35092.1"/>
    <property type="molecule type" value="Genomic_DNA"/>
</dbReference>
<dbReference type="Pfam" id="PF01614">
    <property type="entry name" value="IclR_C"/>
    <property type="match status" value="1"/>
</dbReference>
<feature type="domain" description="IclR-ED" evidence="5">
    <location>
        <begin position="68"/>
        <end position="252"/>
    </location>
</feature>
<dbReference type="SMART" id="SM00346">
    <property type="entry name" value="HTH_ICLR"/>
    <property type="match status" value="1"/>
</dbReference>
<dbReference type="InterPro" id="IPR050707">
    <property type="entry name" value="HTH_MetabolicPath_Reg"/>
</dbReference>
<gene>
    <name evidence="6" type="primary">yiaJ</name>
    <name evidence="6" type="ORF">MSP8886_03262</name>
</gene>
<organism evidence="6 7">
    <name type="scientific">Marinomonas spartinae</name>
    <dbReference type="NCBI Taxonomy" id="1792290"/>
    <lineage>
        <taxon>Bacteria</taxon>
        <taxon>Pseudomonadati</taxon>
        <taxon>Pseudomonadota</taxon>
        <taxon>Gammaproteobacteria</taxon>
        <taxon>Oceanospirillales</taxon>
        <taxon>Oceanospirillaceae</taxon>
        <taxon>Marinomonas</taxon>
    </lineage>
</organism>
<evidence type="ECO:0000256" key="2">
    <source>
        <dbReference type="ARBA" id="ARBA00023125"/>
    </source>
</evidence>
<dbReference type="InterPro" id="IPR029016">
    <property type="entry name" value="GAF-like_dom_sf"/>
</dbReference>
<dbReference type="InterPro" id="IPR014757">
    <property type="entry name" value="Tscrpt_reg_IclR_C"/>
</dbReference>
<dbReference type="SUPFAM" id="SSF46785">
    <property type="entry name" value="Winged helix' DNA-binding domain"/>
    <property type="match status" value="1"/>
</dbReference>
<name>A0A1A8TQJ7_9GAMM</name>
<dbReference type="GO" id="GO:0003700">
    <property type="term" value="F:DNA-binding transcription factor activity"/>
    <property type="evidence" value="ECO:0007669"/>
    <property type="project" value="TreeGrafter"/>
</dbReference>
<keyword evidence="3" id="KW-0804">Transcription</keyword>
<protein>
    <submittedName>
        <fullName evidence="6">HTH-type transcriptional regulator YiaJ</fullName>
    </submittedName>
</protein>
<dbReference type="AlphaFoldDB" id="A0A1A8TQJ7"/>
<evidence type="ECO:0000259" key="5">
    <source>
        <dbReference type="PROSITE" id="PS51078"/>
    </source>
</evidence>
<dbReference type="SUPFAM" id="SSF55781">
    <property type="entry name" value="GAF domain-like"/>
    <property type="match status" value="1"/>
</dbReference>
<dbReference type="Pfam" id="PF09339">
    <property type="entry name" value="HTH_IclR"/>
    <property type="match status" value="1"/>
</dbReference>
<evidence type="ECO:0000259" key="4">
    <source>
        <dbReference type="PROSITE" id="PS51077"/>
    </source>
</evidence>
<dbReference type="STRING" id="1792290.MSP8886_03262"/>
<feature type="domain" description="HTH iclR-type" evidence="4">
    <location>
        <begin position="5"/>
        <end position="67"/>
    </location>
</feature>
<dbReference type="PANTHER" id="PTHR30136">
    <property type="entry name" value="HELIX-TURN-HELIX TRANSCRIPTIONAL REGULATOR, ICLR FAMILY"/>
    <property type="match status" value="1"/>
</dbReference>
<evidence type="ECO:0000313" key="7">
    <source>
        <dbReference type="Proteomes" id="UP000092544"/>
    </source>
</evidence>
<evidence type="ECO:0000313" key="6">
    <source>
        <dbReference type="EMBL" id="SBS35092.1"/>
    </source>
</evidence>
<dbReference type="InterPro" id="IPR005471">
    <property type="entry name" value="Tscrpt_reg_IclR_N"/>
</dbReference>
<dbReference type="PANTHER" id="PTHR30136:SF19">
    <property type="entry name" value="DNA-BINDING TRANSCRIPTIONAL REPRESSOR YIAJ"/>
    <property type="match status" value="1"/>
</dbReference>
<dbReference type="PROSITE" id="PS51078">
    <property type="entry name" value="ICLR_ED"/>
    <property type="match status" value="1"/>
</dbReference>
<sequence>MSEQIKSLIKALNVLEFLGKFPNGTSLNHISETLKMTKSSVHRVLSTYESEGYVTQLSSGGDYRLTMKLLHVGQSALNSDVTGYVKPHLTNLLASVNETVNFLAFDGDNIIFKDKLEPKDASFRTRTYVGLHSPAYCSAAGKCFLAFANDQVREAYWQRNANTMEQLTENTILEKEAFFQSLDQIRERGFAIDDEENEAGISCVAKPVFNKEKMPIYAISISSLTPKMNRLGFEDLARRLSITALEIENTLF</sequence>
<dbReference type="Gene3D" id="1.10.10.10">
    <property type="entry name" value="Winged helix-like DNA-binding domain superfamily/Winged helix DNA-binding domain"/>
    <property type="match status" value="1"/>
</dbReference>
<dbReference type="PROSITE" id="PS51077">
    <property type="entry name" value="HTH_ICLR"/>
    <property type="match status" value="1"/>
</dbReference>
<keyword evidence="2" id="KW-0238">DNA-binding</keyword>
<reference evidence="6 7" key="1">
    <citation type="submission" date="2016-06" db="EMBL/GenBank/DDBJ databases">
        <authorList>
            <person name="Kjaerup R.B."/>
            <person name="Dalgaard T.S."/>
            <person name="Juul-Madsen H.R."/>
        </authorList>
    </citation>
    <scope>NUCLEOTIDE SEQUENCE [LARGE SCALE GENOMIC DNA]</scope>
    <source>
        <strain evidence="6 7">CECT 8886</strain>
    </source>
</reference>
<accession>A0A1A8TQJ7</accession>
<dbReference type="GO" id="GO:0045892">
    <property type="term" value="P:negative regulation of DNA-templated transcription"/>
    <property type="evidence" value="ECO:0007669"/>
    <property type="project" value="TreeGrafter"/>
</dbReference>
<proteinExistence type="predicted"/>
<dbReference type="Gene3D" id="3.30.450.40">
    <property type="match status" value="1"/>
</dbReference>
<dbReference type="RefSeq" id="WP_067018316.1">
    <property type="nucleotide sequence ID" value="NZ_FLOB01000009.1"/>
</dbReference>
<evidence type="ECO:0000256" key="1">
    <source>
        <dbReference type="ARBA" id="ARBA00023015"/>
    </source>
</evidence>
<evidence type="ECO:0000256" key="3">
    <source>
        <dbReference type="ARBA" id="ARBA00023163"/>
    </source>
</evidence>